<gene>
    <name evidence="2" type="ORF">BOKJ2_LOCUS6200</name>
</gene>
<evidence type="ECO:0000313" key="3">
    <source>
        <dbReference type="Proteomes" id="UP000614601"/>
    </source>
</evidence>
<sequence length="164" mass="18219">MARFIPSFQLWGTTSTEDTVEKTAEIELKEDRPNEDNQAKEQHQGILKRDPLGMRRSVSEQNLHLIREVGQKKKRRCSSTADDSESSEVRPLPHSLTQSALDQLGHRHFAKSPHRVFPIRSKQSAGFKIAASGASYQSFNDISTIGVSLPNVQPSVVVCAPNKG</sequence>
<dbReference type="Proteomes" id="UP000614601">
    <property type="component" value="Unassembled WGS sequence"/>
</dbReference>
<reference evidence="2" key="1">
    <citation type="submission" date="2020-09" db="EMBL/GenBank/DDBJ databases">
        <authorList>
            <person name="Kikuchi T."/>
        </authorList>
    </citation>
    <scope>NUCLEOTIDE SEQUENCE</scope>
    <source>
        <strain evidence="2">SH1</strain>
    </source>
</reference>
<name>A0A811KJF7_9BILA</name>
<organism evidence="2 3">
    <name type="scientific">Bursaphelenchus okinawaensis</name>
    <dbReference type="NCBI Taxonomy" id="465554"/>
    <lineage>
        <taxon>Eukaryota</taxon>
        <taxon>Metazoa</taxon>
        <taxon>Ecdysozoa</taxon>
        <taxon>Nematoda</taxon>
        <taxon>Chromadorea</taxon>
        <taxon>Rhabditida</taxon>
        <taxon>Tylenchina</taxon>
        <taxon>Tylenchomorpha</taxon>
        <taxon>Aphelenchoidea</taxon>
        <taxon>Aphelenchoididae</taxon>
        <taxon>Bursaphelenchus</taxon>
    </lineage>
</organism>
<dbReference type="Proteomes" id="UP000783686">
    <property type="component" value="Unassembled WGS sequence"/>
</dbReference>
<protein>
    <submittedName>
        <fullName evidence="2">Uncharacterized protein</fullName>
    </submittedName>
</protein>
<feature type="compositionally biased region" description="Basic and acidic residues" evidence="1">
    <location>
        <begin position="19"/>
        <end position="53"/>
    </location>
</feature>
<dbReference type="EMBL" id="CAJFCW020000003">
    <property type="protein sequence ID" value="CAG9104506.1"/>
    <property type="molecule type" value="Genomic_DNA"/>
</dbReference>
<accession>A0A811KJF7</accession>
<evidence type="ECO:0000313" key="2">
    <source>
        <dbReference type="EMBL" id="CAD5215652.1"/>
    </source>
</evidence>
<keyword evidence="3" id="KW-1185">Reference proteome</keyword>
<dbReference type="EMBL" id="CAJFDH010000003">
    <property type="protein sequence ID" value="CAD5215652.1"/>
    <property type="molecule type" value="Genomic_DNA"/>
</dbReference>
<comment type="caution">
    <text evidence="2">The sequence shown here is derived from an EMBL/GenBank/DDBJ whole genome shotgun (WGS) entry which is preliminary data.</text>
</comment>
<feature type="region of interest" description="Disordered" evidence="1">
    <location>
        <begin position="15"/>
        <end position="98"/>
    </location>
</feature>
<dbReference type="AlphaFoldDB" id="A0A811KJF7"/>
<proteinExistence type="predicted"/>
<evidence type="ECO:0000256" key="1">
    <source>
        <dbReference type="SAM" id="MobiDB-lite"/>
    </source>
</evidence>